<name>A0A564FU22_9HYPH</name>
<evidence type="ECO:0000313" key="3">
    <source>
        <dbReference type="EMBL" id="VUF11266.1"/>
    </source>
</evidence>
<evidence type="ECO:0000313" key="2">
    <source>
        <dbReference type="EMBL" id="GJD58198.1"/>
    </source>
</evidence>
<feature type="signal peptide" evidence="1">
    <location>
        <begin position="1"/>
        <end position="27"/>
    </location>
</feature>
<reference evidence="3 4" key="1">
    <citation type="submission" date="2019-06" db="EMBL/GenBank/DDBJ databases">
        <authorList>
            <person name="Rodrigo-Torres L."/>
            <person name="Arahal R. D."/>
            <person name="Lucena T."/>
        </authorList>
    </citation>
    <scope>NUCLEOTIDE SEQUENCE [LARGE SCALE GENOMIC DNA]</scope>
    <source>
        <strain evidence="3 4">SW08-7</strain>
    </source>
</reference>
<dbReference type="RefSeq" id="WP_238179369.1">
    <property type="nucleotide sequence ID" value="NZ_BPQI01000135.1"/>
</dbReference>
<gene>
    <name evidence="2" type="ORF">IFDJLNFL_4114</name>
    <name evidence="3" type="ORF">MTDSW087_00944</name>
</gene>
<dbReference type="AlphaFoldDB" id="A0A564FU22"/>
<reference evidence="2" key="2">
    <citation type="journal article" date="2021" name="Front. Microbiol.">
        <title>Comprehensive Comparative Genomics and Phenotyping of Methylobacterium Species.</title>
        <authorList>
            <person name="Alessa O."/>
            <person name="Ogura Y."/>
            <person name="Fujitani Y."/>
            <person name="Takami H."/>
            <person name="Hayashi T."/>
            <person name="Sahin N."/>
            <person name="Tani A."/>
        </authorList>
    </citation>
    <scope>NUCLEOTIDE SEQUENCE</scope>
    <source>
        <strain evidence="2">DSM 22415</strain>
    </source>
</reference>
<evidence type="ECO:0000313" key="5">
    <source>
        <dbReference type="Proteomes" id="UP001055303"/>
    </source>
</evidence>
<feature type="chain" id="PRO_5021864056" evidence="1">
    <location>
        <begin position="28"/>
        <end position="100"/>
    </location>
</feature>
<protein>
    <submittedName>
        <fullName evidence="3">Uncharacterized protein</fullName>
    </submittedName>
</protein>
<keyword evidence="5" id="KW-1185">Reference proteome</keyword>
<dbReference type="Proteomes" id="UP001055303">
    <property type="component" value="Unassembled WGS sequence"/>
</dbReference>
<dbReference type="Proteomes" id="UP000401717">
    <property type="component" value="Unassembled WGS sequence"/>
</dbReference>
<keyword evidence="1" id="KW-0732">Signal</keyword>
<organism evidence="3 4">
    <name type="scientific">Methylobacterium dankookense</name>
    <dbReference type="NCBI Taxonomy" id="560405"/>
    <lineage>
        <taxon>Bacteria</taxon>
        <taxon>Pseudomonadati</taxon>
        <taxon>Pseudomonadota</taxon>
        <taxon>Alphaproteobacteria</taxon>
        <taxon>Hyphomicrobiales</taxon>
        <taxon>Methylobacteriaceae</taxon>
        <taxon>Methylobacterium</taxon>
    </lineage>
</organism>
<dbReference type="EMBL" id="BPQI01000135">
    <property type="protein sequence ID" value="GJD58198.1"/>
    <property type="molecule type" value="Genomic_DNA"/>
</dbReference>
<evidence type="ECO:0000313" key="4">
    <source>
        <dbReference type="Proteomes" id="UP000401717"/>
    </source>
</evidence>
<dbReference type="EMBL" id="CABFVH010000004">
    <property type="protein sequence ID" value="VUF11266.1"/>
    <property type="molecule type" value="Genomic_DNA"/>
</dbReference>
<reference evidence="2" key="3">
    <citation type="submission" date="2021-08" db="EMBL/GenBank/DDBJ databases">
        <authorList>
            <person name="Tani A."/>
            <person name="Ola A."/>
            <person name="Ogura Y."/>
            <person name="Katsura K."/>
            <person name="Hayashi T."/>
        </authorList>
    </citation>
    <scope>NUCLEOTIDE SEQUENCE</scope>
    <source>
        <strain evidence="2">DSM 22415</strain>
    </source>
</reference>
<accession>A0A564FU22</accession>
<sequence>MNHRRTAVLRFGLILLGLLSAVPAARAADLRERPAPLPGRFLATCENLGRFCQAEGCGRDQIDAGLACRSACPGSVVMTVQPAACPLPHAPVRVVLRSRG</sequence>
<proteinExistence type="predicted"/>
<evidence type="ECO:0000256" key="1">
    <source>
        <dbReference type="SAM" id="SignalP"/>
    </source>
</evidence>